<gene>
    <name evidence="1" type="ORF">SAMN04488029_0966</name>
</gene>
<evidence type="ECO:0008006" key="3">
    <source>
        <dbReference type="Google" id="ProtNLM"/>
    </source>
</evidence>
<sequence length="157" mass="17760">MTNVFRTLRDDEIEIVMNAPAMVAMLVAGADDDVDKDEIAEAIHYATTAKHRYDMLGEYFEDVANKFEDIFKNYISDLPTDLDTRQHTITSYLRQLNSILPKVDPEVAKQVHQFLLDIAKVVAEASGGVFGIKKVSKAEAQWLSLDMIDKPADYEMM</sequence>
<evidence type="ECO:0000313" key="1">
    <source>
        <dbReference type="EMBL" id="SMD32616.1"/>
    </source>
</evidence>
<dbReference type="Gene3D" id="1.10.3680.10">
    <property type="entry name" value="TerB-like"/>
    <property type="match status" value="1"/>
</dbReference>
<dbReference type="OrthoDB" id="1429999at2"/>
<keyword evidence="2" id="KW-1185">Reference proteome</keyword>
<dbReference type="InterPro" id="IPR029024">
    <property type="entry name" value="TerB-like"/>
</dbReference>
<evidence type="ECO:0000313" key="2">
    <source>
        <dbReference type="Proteomes" id="UP000192472"/>
    </source>
</evidence>
<dbReference type="RefSeq" id="WP_084371270.1">
    <property type="nucleotide sequence ID" value="NZ_FWYF01000001.1"/>
</dbReference>
<dbReference type="EMBL" id="FWYF01000001">
    <property type="protein sequence ID" value="SMD32616.1"/>
    <property type="molecule type" value="Genomic_DNA"/>
</dbReference>
<proteinExistence type="predicted"/>
<dbReference type="Proteomes" id="UP000192472">
    <property type="component" value="Unassembled WGS sequence"/>
</dbReference>
<dbReference type="AlphaFoldDB" id="A0A1W2G8J9"/>
<name>A0A1W2G8J9_REIFA</name>
<protein>
    <recommendedName>
        <fullName evidence="3">Tellurite resistance protein TerB</fullName>
    </recommendedName>
</protein>
<reference evidence="1 2" key="1">
    <citation type="submission" date="2017-04" db="EMBL/GenBank/DDBJ databases">
        <authorList>
            <person name="Afonso C.L."/>
            <person name="Miller P.J."/>
            <person name="Scott M.A."/>
            <person name="Spackman E."/>
            <person name="Goraichik I."/>
            <person name="Dimitrov K.M."/>
            <person name="Suarez D.L."/>
            <person name="Swayne D.E."/>
        </authorList>
    </citation>
    <scope>NUCLEOTIDE SEQUENCE [LARGE SCALE GENOMIC DNA]</scope>
    <source>
        <strain evidence="1 2">DSM 26133</strain>
    </source>
</reference>
<accession>A0A1W2G8J9</accession>
<organism evidence="1 2">
    <name type="scientific">Reichenbachiella faecimaris</name>
    <dbReference type="NCBI Taxonomy" id="692418"/>
    <lineage>
        <taxon>Bacteria</taxon>
        <taxon>Pseudomonadati</taxon>
        <taxon>Bacteroidota</taxon>
        <taxon>Cytophagia</taxon>
        <taxon>Cytophagales</taxon>
        <taxon>Reichenbachiellaceae</taxon>
        <taxon>Reichenbachiella</taxon>
    </lineage>
</organism>